<feature type="transmembrane region" description="Helical" evidence="6">
    <location>
        <begin position="7"/>
        <end position="30"/>
    </location>
</feature>
<comment type="subcellular location">
    <subcellularLocation>
        <location evidence="1">Periplasm</location>
    </subcellularLocation>
</comment>
<proteinExistence type="inferred from homology"/>
<protein>
    <submittedName>
        <fullName evidence="7">Substrate-binding domain-containing protein</fullName>
    </submittedName>
</protein>
<keyword evidence="6" id="KW-0472">Membrane</keyword>
<evidence type="ECO:0000256" key="4">
    <source>
        <dbReference type="ARBA" id="ARBA00022729"/>
    </source>
</evidence>
<evidence type="ECO:0000256" key="5">
    <source>
        <dbReference type="ARBA" id="ARBA00022764"/>
    </source>
</evidence>
<dbReference type="Proteomes" id="UP001320876">
    <property type="component" value="Unassembled WGS sequence"/>
</dbReference>
<evidence type="ECO:0000256" key="3">
    <source>
        <dbReference type="ARBA" id="ARBA00022448"/>
    </source>
</evidence>
<dbReference type="PANTHER" id="PTHR30368">
    <property type="entry name" value="SULFATE-BINDING PROTEIN"/>
    <property type="match status" value="1"/>
</dbReference>
<dbReference type="InterPro" id="IPR005669">
    <property type="entry name" value="Thiosulph/SO4-bd"/>
</dbReference>
<comment type="caution">
    <text evidence="7">The sequence shown here is derived from an EMBL/GenBank/DDBJ whole genome shotgun (WGS) entry which is preliminary data.</text>
</comment>
<evidence type="ECO:0000256" key="2">
    <source>
        <dbReference type="ARBA" id="ARBA00006099"/>
    </source>
</evidence>
<evidence type="ECO:0000256" key="6">
    <source>
        <dbReference type="SAM" id="Phobius"/>
    </source>
</evidence>
<gene>
    <name evidence="7" type="ORF">OKA05_17575</name>
</gene>
<keyword evidence="3" id="KW-0813">Transport</keyword>
<dbReference type="EMBL" id="JAPDDT010000008">
    <property type="protein sequence ID" value="MCW1924381.1"/>
    <property type="molecule type" value="Genomic_DNA"/>
</dbReference>
<evidence type="ECO:0000313" key="7">
    <source>
        <dbReference type="EMBL" id="MCW1924381.1"/>
    </source>
</evidence>
<dbReference type="Pfam" id="PF13531">
    <property type="entry name" value="SBP_bac_11"/>
    <property type="match status" value="1"/>
</dbReference>
<sequence length="400" mass="44484">MPEGPRLTLLGKLLIFVFIGACCYGAYALFAKKPLVTSPGNGPQAGPAVTTPQPGASPVKIGIAYGTEKQRWLLWAVEQFASSKEGAGITVDLIPMGSLEGAQAILNGDQRLNVWSPASALYEDVFTQEWQIKHNKNPILRKEALALSPMVFVMWQERHEAFVAKYKEVSFETVGKALKEPGGWDAIAQKPEWGIFKLGHTHPNQSNSGLMTLVLMACDYHKKSRGLNLKDILDPQFQAWMNDIENAASGMSNSTGNMMRDMVLRGPSTFDALVVYESVVIDYIKSAEGRWGTLHVEYPRFNAWNDNPYYVIDAPWSSDAQRKAADTFLDFLLSEPIQRESLKHGFRPGNPSVPIKFPDSPFVTGEKFGIKIDLPTMGETPRAEVINNLLAIWQRNQRGR</sequence>
<dbReference type="Gene3D" id="3.40.190.10">
    <property type="entry name" value="Periplasmic binding protein-like II"/>
    <property type="match status" value="1"/>
</dbReference>
<keyword evidence="8" id="KW-1185">Reference proteome</keyword>
<keyword evidence="5" id="KW-0574">Periplasm</keyword>
<evidence type="ECO:0000313" key="8">
    <source>
        <dbReference type="Proteomes" id="UP001320876"/>
    </source>
</evidence>
<dbReference type="RefSeq" id="WP_264488491.1">
    <property type="nucleotide sequence ID" value="NZ_JAPDDT010000008.1"/>
</dbReference>
<dbReference type="SUPFAM" id="SSF53850">
    <property type="entry name" value="Periplasmic binding protein-like II"/>
    <property type="match status" value="1"/>
</dbReference>
<comment type="similarity">
    <text evidence="2">Belongs to the prokaryotic sulfate-binding protein family.</text>
</comment>
<keyword evidence="4" id="KW-0732">Signal</keyword>
<keyword evidence="6" id="KW-1133">Transmembrane helix</keyword>
<reference evidence="7 8" key="1">
    <citation type="submission" date="2022-10" db="EMBL/GenBank/DDBJ databases">
        <title>Luteolibacter arcticus strain CCTCC AB 2014275, whole genome shotgun sequencing project.</title>
        <authorList>
            <person name="Zhao G."/>
            <person name="Shen L."/>
        </authorList>
    </citation>
    <scope>NUCLEOTIDE SEQUENCE [LARGE SCALE GENOMIC DNA]</scope>
    <source>
        <strain evidence="7 8">CCTCC AB 2014275</strain>
    </source>
</reference>
<dbReference type="PANTHER" id="PTHR30368:SF2">
    <property type="entry name" value="SULFATE-BINDING PROTEIN"/>
    <property type="match status" value="1"/>
</dbReference>
<accession>A0ABT3GLN5</accession>
<evidence type="ECO:0000256" key="1">
    <source>
        <dbReference type="ARBA" id="ARBA00004418"/>
    </source>
</evidence>
<name>A0ABT3GLN5_9BACT</name>
<organism evidence="7 8">
    <name type="scientific">Luteolibacter arcticus</name>
    <dbReference type="NCBI Taxonomy" id="1581411"/>
    <lineage>
        <taxon>Bacteria</taxon>
        <taxon>Pseudomonadati</taxon>
        <taxon>Verrucomicrobiota</taxon>
        <taxon>Verrucomicrobiia</taxon>
        <taxon>Verrucomicrobiales</taxon>
        <taxon>Verrucomicrobiaceae</taxon>
        <taxon>Luteolibacter</taxon>
    </lineage>
</organism>
<keyword evidence="6" id="KW-0812">Transmembrane</keyword>